<organism evidence="2 3">
    <name type="scientific">Lentzea indica</name>
    <dbReference type="NCBI Taxonomy" id="2604800"/>
    <lineage>
        <taxon>Bacteria</taxon>
        <taxon>Bacillati</taxon>
        <taxon>Actinomycetota</taxon>
        <taxon>Actinomycetes</taxon>
        <taxon>Pseudonocardiales</taxon>
        <taxon>Pseudonocardiaceae</taxon>
        <taxon>Lentzea</taxon>
    </lineage>
</organism>
<dbReference type="Pfam" id="PF04954">
    <property type="entry name" value="SIP"/>
    <property type="match status" value="1"/>
</dbReference>
<accession>A0ABX1FE86</accession>
<dbReference type="SUPFAM" id="SSF63380">
    <property type="entry name" value="Riboflavin synthase domain-like"/>
    <property type="match status" value="1"/>
</dbReference>
<dbReference type="Gene3D" id="3.40.50.80">
    <property type="entry name" value="Nucleotide-binding domain of ferredoxin-NADP reductase (FNR) module"/>
    <property type="match status" value="1"/>
</dbReference>
<dbReference type="Gene3D" id="2.40.30.10">
    <property type="entry name" value="Translation factors"/>
    <property type="match status" value="1"/>
</dbReference>
<feature type="domain" description="FAD-binding FR-type" evidence="1">
    <location>
        <begin position="1"/>
        <end position="135"/>
    </location>
</feature>
<dbReference type="InterPro" id="IPR017938">
    <property type="entry name" value="Riboflavin_synthase-like_b-brl"/>
</dbReference>
<dbReference type="PROSITE" id="PS51384">
    <property type="entry name" value="FAD_FR"/>
    <property type="match status" value="1"/>
</dbReference>
<evidence type="ECO:0000259" key="1">
    <source>
        <dbReference type="PROSITE" id="PS51384"/>
    </source>
</evidence>
<dbReference type="CDD" id="cd06193">
    <property type="entry name" value="siderophore_interacting"/>
    <property type="match status" value="1"/>
</dbReference>
<protein>
    <submittedName>
        <fullName evidence="2">Siderophore-interacting protein</fullName>
    </submittedName>
</protein>
<sequence length="257" mass="28232">MLRLTVQGGQRVSPHFMSVILAGDDVRKLRQPGPDQAGRLFFAEPGQRAVVLPESERWMLHLTLQPTGRRPRVRTYTIRRFRPEASAIDIEVALHETEPPAGAGSSWALTAAPGDEVAFLDEGHAYAPGRDARWQLLVGDESALPAILSILERSADSLPAEVFLEVPGDEDVRREVTAPAHTRIHWLPRNDTAVRPGSRALDAVRTALLPMGSFYAWVAGESALATGVRRHLVNDRGVPRSAITFRGSWRHGRPSLG</sequence>
<dbReference type="InterPro" id="IPR017927">
    <property type="entry name" value="FAD-bd_FR_type"/>
</dbReference>
<reference evidence="2 3" key="1">
    <citation type="submission" date="2019-08" db="EMBL/GenBank/DDBJ databases">
        <title>Lentzea from Indian Himalayas.</title>
        <authorList>
            <person name="Mandal S."/>
            <person name="Mallick Gupta A."/>
            <person name="Maiti P.K."/>
            <person name="Sarkar J."/>
            <person name="Mandal S."/>
        </authorList>
    </citation>
    <scope>NUCLEOTIDE SEQUENCE [LARGE SCALE GENOMIC DNA]</scope>
    <source>
        <strain evidence="2 3">PSKA42</strain>
    </source>
</reference>
<name>A0ABX1FE86_9PSEU</name>
<gene>
    <name evidence="2" type="ORF">FXN61_10660</name>
</gene>
<dbReference type="InterPro" id="IPR013113">
    <property type="entry name" value="SIP_FAD-bd"/>
</dbReference>
<dbReference type="InterPro" id="IPR007037">
    <property type="entry name" value="SIP_rossman_dom"/>
</dbReference>
<keyword evidence="3" id="KW-1185">Reference proteome</keyword>
<dbReference type="Pfam" id="PF08021">
    <property type="entry name" value="FAD_binding_9"/>
    <property type="match status" value="1"/>
</dbReference>
<evidence type="ECO:0000313" key="3">
    <source>
        <dbReference type="Proteomes" id="UP001515943"/>
    </source>
</evidence>
<dbReference type="EMBL" id="VSRL01000029">
    <property type="protein sequence ID" value="NKE57269.1"/>
    <property type="molecule type" value="Genomic_DNA"/>
</dbReference>
<dbReference type="Proteomes" id="UP001515943">
    <property type="component" value="Unassembled WGS sequence"/>
</dbReference>
<comment type="caution">
    <text evidence="2">The sequence shown here is derived from an EMBL/GenBank/DDBJ whole genome shotgun (WGS) entry which is preliminary data.</text>
</comment>
<dbReference type="PANTHER" id="PTHR30157:SF0">
    <property type="entry name" value="NADPH-DEPENDENT FERRIC-CHELATE REDUCTASE"/>
    <property type="match status" value="1"/>
</dbReference>
<proteinExistence type="predicted"/>
<dbReference type="InterPro" id="IPR039374">
    <property type="entry name" value="SIP_fam"/>
</dbReference>
<dbReference type="InterPro" id="IPR039261">
    <property type="entry name" value="FNR_nucleotide-bd"/>
</dbReference>
<dbReference type="PANTHER" id="PTHR30157">
    <property type="entry name" value="FERRIC REDUCTASE, NADPH-DEPENDENT"/>
    <property type="match status" value="1"/>
</dbReference>
<evidence type="ECO:0000313" key="2">
    <source>
        <dbReference type="EMBL" id="NKE57269.1"/>
    </source>
</evidence>